<gene>
    <name evidence="2" type="ORF">C1H46_008579</name>
</gene>
<protein>
    <submittedName>
        <fullName evidence="2">Uncharacterized protein</fullName>
    </submittedName>
</protein>
<evidence type="ECO:0000313" key="2">
    <source>
        <dbReference type="EMBL" id="TQE05896.1"/>
    </source>
</evidence>
<reference evidence="2 3" key="1">
    <citation type="journal article" date="2019" name="G3 (Bethesda)">
        <title>Sequencing of a Wild Apple (Malus baccata) Genome Unravels the Differences Between Cultivated and Wild Apple Species Regarding Disease Resistance and Cold Tolerance.</title>
        <authorList>
            <person name="Chen X."/>
        </authorList>
    </citation>
    <scope>NUCLEOTIDE SEQUENCE [LARGE SCALE GENOMIC DNA]</scope>
    <source>
        <strain evidence="3">cv. Shandingzi</strain>
        <tissue evidence="2">Leaves</tissue>
    </source>
</reference>
<sequence length="93" mass="10080">MIYNSYIGWGCDDQTVGGRRSMLGNRTDGDKAKRMRREKMITGTNSRNNGGGGSGGRTSGSTRSKTVNTSISMVETTLKDKEPTGSMHQIFSL</sequence>
<dbReference type="Proteomes" id="UP000315295">
    <property type="component" value="Unassembled WGS sequence"/>
</dbReference>
<feature type="compositionally biased region" description="Gly residues" evidence="1">
    <location>
        <begin position="49"/>
        <end position="58"/>
    </location>
</feature>
<name>A0A540N4B3_MALBA</name>
<evidence type="ECO:0000313" key="3">
    <source>
        <dbReference type="Proteomes" id="UP000315295"/>
    </source>
</evidence>
<accession>A0A540N4B3</accession>
<dbReference type="AlphaFoldDB" id="A0A540N4B3"/>
<evidence type="ECO:0000256" key="1">
    <source>
        <dbReference type="SAM" id="MobiDB-lite"/>
    </source>
</evidence>
<proteinExistence type="predicted"/>
<comment type="caution">
    <text evidence="2">The sequence shown here is derived from an EMBL/GenBank/DDBJ whole genome shotgun (WGS) entry which is preliminary data.</text>
</comment>
<dbReference type="EMBL" id="VIEB01000114">
    <property type="protein sequence ID" value="TQE05896.1"/>
    <property type="molecule type" value="Genomic_DNA"/>
</dbReference>
<keyword evidence="3" id="KW-1185">Reference proteome</keyword>
<organism evidence="2 3">
    <name type="scientific">Malus baccata</name>
    <name type="common">Siberian crab apple</name>
    <name type="synonym">Pyrus baccata</name>
    <dbReference type="NCBI Taxonomy" id="106549"/>
    <lineage>
        <taxon>Eukaryota</taxon>
        <taxon>Viridiplantae</taxon>
        <taxon>Streptophyta</taxon>
        <taxon>Embryophyta</taxon>
        <taxon>Tracheophyta</taxon>
        <taxon>Spermatophyta</taxon>
        <taxon>Magnoliopsida</taxon>
        <taxon>eudicotyledons</taxon>
        <taxon>Gunneridae</taxon>
        <taxon>Pentapetalae</taxon>
        <taxon>rosids</taxon>
        <taxon>fabids</taxon>
        <taxon>Rosales</taxon>
        <taxon>Rosaceae</taxon>
        <taxon>Amygdaloideae</taxon>
        <taxon>Maleae</taxon>
        <taxon>Malus</taxon>
    </lineage>
</organism>
<feature type="region of interest" description="Disordered" evidence="1">
    <location>
        <begin position="17"/>
        <end position="70"/>
    </location>
</feature>